<keyword evidence="5" id="KW-1185">Reference proteome</keyword>
<dbReference type="InterPro" id="IPR012854">
    <property type="entry name" value="Cu_amine_oxidase-like_N"/>
</dbReference>
<dbReference type="Pfam" id="PF09826">
    <property type="entry name" value="Beta_propel"/>
    <property type="match status" value="1"/>
</dbReference>
<accession>A0A3A6PGG2</accession>
<dbReference type="OrthoDB" id="9778998at2"/>
<dbReference type="Proteomes" id="UP000267798">
    <property type="component" value="Unassembled WGS sequence"/>
</dbReference>
<protein>
    <recommendedName>
        <fullName evidence="3">Copper amine oxidase-like N-terminal domain-containing protein</fullName>
    </recommendedName>
</protein>
<keyword evidence="2" id="KW-0732">Signal</keyword>
<feature type="domain" description="Copper amine oxidase-like N-terminal" evidence="3">
    <location>
        <begin position="40"/>
        <end position="148"/>
    </location>
</feature>
<dbReference type="SUPFAM" id="SSF55383">
    <property type="entry name" value="Copper amine oxidase, domain N"/>
    <property type="match status" value="1"/>
</dbReference>
<name>A0A3A6PGG2_9BACL</name>
<sequence length="790" mass="86801">MKRTALLAACLAIALCLPSSLPWSATSEAQASQKPIRIELEGKELPLGSSAYIEQGSTLVPVREIAEALGAVVTYDKKNGVRTILLTKGEREAQLTIGSKEMLAQGRTIALATAPRTVNSITLVPLRAISEALGTVVTWDSLTRTAHIDKPLELPAIRSQEKLIELLKSAPTDDRAKISLPGFSGRDEIAVDSSNSPQAEAAGEGGSPGAGDHSQTNIQVSGVDEADWAKTDGRFIYQISGARVVITDISNPDKPRLASVLTYESAERFQPEQLYVDGTRLIVIGHSTDYGTDTDTVQPQNAAIAVLPDSGSMPLLPPSQLKQSVRSYIYDLQSNGQPKLQRTLEQEGTYLSSRKIGDALYIITNKPYRNYSLYAKSKGLHLDAITGQSTNFNELAASFQTGYTDTAISDKPQSLSLDDVRYFPDIIDYSLLLIGSIDLGQPEGLLQVSAYLGSSDRIFVSQRHLYVSQVIYKAKGGAFEFITKFHKFRLDYGSVLYMGEGSVPGLVTDPFSMNEHEGYFRVALTNGDLTSDHPGESSQIYIMDEKLRIVGKLDGIAPGEKMYSVRFMGKRAYMVTFRKVDPLFAIDLSNPQQPKILGQLKIPGYSDYLHPYDENHLIGFGKDTTEIKSHGSNDTRAIATGMKVALFDVSDVSRPKEKFKEIIGDTGTHSELLDDYKALLFSREKGLLAFPVTLYEIGDKGNTDLFSYGQFAYQGAYVYSLDLEKGFRLRERITHLSDEDMLKSGMYGYNPSKAVRRIMYAGDTLYTLSDAMLKANSLSDLKERGALLYP</sequence>
<dbReference type="InterPro" id="IPR036582">
    <property type="entry name" value="Mao_N_sf"/>
</dbReference>
<organism evidence="4 5">
    <name type="scientific">Paenibacillus pinisoli</name>
    <dbReference type="NCBI Taxonomy" id="1276110"/>
    <lineage>
        <taxon>Bacteria</taxon>
        <taxon>Bacillati</taxon>
        <taxon>Bacillota</taxon>
        <taxon>Bacilli</taxon>
        <taxon>Bacillales</taxon>
        <taxon>Paenibacillaceae</taxon>
        <taxon>Paenibacillus</taxon>
    </lineage>
</organism>
<reference evidence="4 5" key="1">
    <citation type="submission" date="2018-09" db="EMBL/GenBank/DDBJ databases">
        <title>Paenibacillus aracenensis nov. sp. isolated from a cave in southern Spain.</title>
        <authorList>
            <person name="Jurado V."/>
            <person name="Gutierrez-Patricio S."/>
            <person name="Gonzalez-Pimentel J.L."/>
            <person name="Miller A.Z."/>
            <person name="Laiz L."/>
            <person name="Saiz-Jimenez C."/>
        </authorList>
    </citation>
    <scope>NUCLEOTIDE SEQUENCE [LARGE SCALE GENOMIC DNA]</scope>
    <source>
        <strain evidence="4 5">JCM 19203</strain>
    </source>
</reference>
<dbReference type="EMBL" id="QXQB01000003">
    <property type="protein sequence ID" value="RJX38786.1"/>
    <property type="molecule type" value="Genomic_DNA"/>
</dbReference>
<comment type="caution">
    <text evidence="4">The sequence shown here is derived from an EMBL/GenBank/DDBJ whole genome shotgun (WGS) entry which is preliminary data.</text>
</comment>
<evidence type="ECO:0000313" key="5">
    <source>
        <dbReference type="Proteomes" id="UP000267798"/>
    </source>
</evidence>
<proteinExistence type="predicted"/>
<gene>
    <name evidence="4" type="ORF">D3P09_14725</name>
</gene>
<dbReference type="Gene3D" id="3.30.457.10">
    <property type="entry name" value="Copper amine oxidase-like, N-terminal domain"/>
    <property type="match status" value="1"/>
</dbReference>
<evidence type="ECO:0000256" key="1">
    <source>
        <dbReference type="SAM" id="MobiDB-lite"/>
    </source>
</evidence>
<dbReference type="InterPro" id="IPR019198">
    <property type="entry name" value="Beta_propeller_containing"/>
</dbReference>
<dbReference type="AlphaFoldDB" id="A0A3A6PGG2"/>
<evidence type="ECO:0000256" key="2">
    <source>
        <dbReference type="SAM" id="SignalP"/>
    </source>
</evidence>
<feature type="signal peptide" evidence="2">
    <location>
        <begin position="1"/>
        <end position="25"/>
    </location>
</feature>
<dbReference type="Pfam" id="PF07833">
    <property type="entry name" value="Cu_amine_oxidN1"/>
    <property type="match status" value="1"/>
</dbReference>
<feature type="chain" id="PRO_5038355316" description="Copper amine oxidase-like N-terminal domain-containing protein" evidence="2">
    <location>
        <begin position="26"/>
        <end position="790"/>
    </location>
</feature>
<feature type="region of interest" description="Disordered" evidence="1">
    <location>
        <begin position="187"/>
        <end position="216"/>
    </location>
</feature>
<evidence type="ECO:0000313" key="4">
    <source>
        <dbReference type="EMBL" id="RJX38786.1"/>
    </source>
</evidence>
<dbReference type="RefSeq" id="WP_120111422.1">
    <property type="nucleotide sequence ID" value="NZ_QXQB01000003.1"/>
</dbReference>
<evidence type="ECO:0000259" key="3">
    <source>
        <dbReference type="Pfam" id="PF07833"/>
    </source>
</evidence>